<evidence type="ECO:0000313" key="1">
    <source>
        <dbReference type="EMBL" id="GAI58450.1"/>
    </source>
</evidence>
<dbReference type="AlphaFoldDB" id="X1R5R0"/>
<organism evidence="1">
    <name type="scientific">marine sediment metagenome</name>
    <dbReference type="NCBI Taxonomy" id="412755"/>
    <lineage>
        <taxon>unclassified sequences</taxon>
        <taxon>metagenomes</taxon>
        <taxon>ecological metagenomes</taxon>
    </lineage>
</organism>
<accession>X1R5R0</accession>
<reference evidence="1" key="1">
    <citation type="journal article" date="2014" name="Front. Microbiol.">
        <title>High frequency of phylogenetically diverse reductive dehalogenase-homologous genes in deep subseafloor sedimentary metagenomes.</title>
        <authorList>
            <person name="Kawai M."/>
            <person name="Futagami T."/>
            <person name="Toyoda A."/>
            <person name="Takaki Y."/>
            <person name="Nishi S."/>
            <person name="Hori S."/>
            <person name="Arai W."/>
            <person name="Tsubouchi T."/>
            <person name="Morono Y."/>
            <person name="Uchiyama I."/>
            <person name="Ito T."/>
            <person name="Fujiyama A."/>
            <person name="Inagaki F."/>
            <person name="Takami H."/>
        </authorList>
    </citation>
    <scope>NUCLEOTIDE SEQUENCE</scope>
    <source>
        <strain evidence="1">Expedition CK06-06</strain>
    </source>
</reference>
<protein>
    <recommendedName>
        <fullName evidence="2">HIT domain-containing protein</fullName>
    </recommendedName>
</protein>
<feature type="non-terminal residue" evidence="1">
    <location>
        <position position="100"/>
    </location>
</feature>
<evidence type="ECO:0008006" key="2">
    <source>
        <dbReference type="Google" id="ProtNLM"/>
    </source>
</evidence>
<name>X1R5R0_9ZZZZ</name>
<gene>
    <name evidence="1" type="ORF">S06H3_55618</name>
</gene>
<comment type="caution">
    <text evidence="1">The sequence shown here is derived from an EMBL/GenBank/DDBJ whole genome shotgun (WGS) entry which is preliminary data.</text>
</comment>
<dbReference type="SUPFAM" id="SSF54197">
    <property type="entry name" value="HIT-like"/>
    <property type="match status" value="1"/>
</dbReference>
<proteinExistence type="predicted"/>
<dbReference type="InterPro" id="IPR036265">
    <property type="entry name" value="HIT-like_sf"/>
</dbReference>
<dbReference type="Gene3D" id="3.30.428.10">
    <property type="entry name" value="HIT-like"/>
    <property type="match status" value="1"/>
</dbReference>
<sequence>MAECCLCMELKGELDSEFYHRYQGVPPNRIIAETENFVVLPSIGQIVEGYLLIVTKAHRGSMGCLSDVEIIELEGLMERTRFLLTRMYGRPLFFEHGVVD</sequence>
<dbReference type="EMBL" id="BARV01035671">
    <property type="protein sequence ID" value="GAI58450.1"/>
    <property type="molecule type" value="Genomic_DNA"/>
</dbReference>